<feature type="region of interest" description="Disordered" evidence="1">
    <location>
        <begin position="1"/>
        <end position="21"/>
    </location>
</feature>
<dbReference type="AlphaFoldDB" id="A0A6A6S3V1"/>
<reference evidence="2" key="1">
    <citation type="journal article" date="2020" name="Stud. Mycol.">
        <title>101 Dothideomycetes genomes: a test case for predicting lifestyles and emergence of pathogens.</title>
        <authorList>
            <person name="Haridas S."/>
            <person name="Albert R."/>
            <person name="Binder M."/>
            <person name="Bloem J."/>
            <person name="Labutti K."/>
            <person name="Salamov A."/>
            <person name="Andreopoulos B."/>
            <person name="Baker S."/>
            <person name="Barry K."/>
            <person name="Bills G."/>
            <person name="Bluhm B."/>
            <person name="Cannon C."/>
            <person name="Castanera R."/>
            <person name="Culley D."/>
            <person name="Daum C."/>
            <person name="Ezra D."/>
            <person name="Gonzalez J."/>
            <person name="Henrissat B."/>
            <person name="Kuo A."/>
            <person name="Liang C."/>
            <person name="Lipzen A."/>
            <person name="Lutzoni F."/>
            <person name="Magnuson J."/>
            <person name="Mondo S."/>
            <person name="Nolan M."/>
            <person name="Ohm R."/>
            <person name="Pangilinan J."/>
            <person name="Park H.-J."/>
            <person name="Ramirez L."/>
            <person name="Alfaro M."/>
            <person name="Sun H."/>
            <person name="Tritt A."/>
            <person name="Yoshinaga Y."/>
            <person name="Zwiers L.-H."/>
            <person name="Turgeon B."/>
            <person name="Goodwin S."/>
            <person name="Spatafora J."/>
            <person name="Crous P."/>
            <person name="Grigoriev I."/>
        </authorList>
    </citation>
    <scope>NUCLEOTIDE SEQUENCE</scope>
    <source>
        <strain evidence="2">CBS 473.64</strain>
    </source>
</reference>
<protein>
    <submittedName>
        <fullName evidence="2">Uncharacterized protein</fullName>
    </submittedName>
</protein>
<organism evidence="2 3">
    <name type="scientific">Massarina eburnea CBS 473.64</name>
    <dbReference type="NCBI Taxonomy" id="1395130"/>
    <lineage>
        <taxon>Eukaryota</taxon>
        <taxon>Fungi</taxon>
        <taxon>Dikarya</taxon>
        <taxon>Ascomycota</taxon>
        <taxon>Pezizomycotina</taxon>
        <taxon>Dothideomycetes</taxon>
        <taxon>Pleosporomycetidae</taxon>
        <taxon>Pleosporales</taxon>
        <taxon>Massarineae</taxon>
        <taxon>Massarinaceae</taxon>
        <taxon>Massarina</taxon>
    </lineage>
</organism>
<dbReference type="Proteomes" id="UP000799753">
    <property type="component" value="Unassembled WGS sequence"/>
</dbReference>
<dbReference type="EMBL" id="MU006782">
    <property type="protein sequence ID" value="KAF2641801.1"/>
    <property type="molecule type" value="Genomic_DNA"/>
</dbReference>
<name>A0A6A6S3V1_9PLEO</name>
<evidence type="ECO:0000313" key="2">
    <source>
        <dbReference type="EMBL" id="KAF2641801.1"/>
    </source>
</evidence>
<accession>A0A6A6S3V1</accession>
<evidence type="ECO:0000256" key="1">
    <source>
        <dbReference type="SAM" id="MobiDB-lite"/>
    </source>
</evidence>
<evidence type="ECO:0000313" key="3">
    <source>
        <dbReference type="Proteomes" id="UP000799753"/>
    </source>
</evidence>
<proteinExistence type="predicted"/>
<keyword evidence="3" id="KW-1185">Reference proteome</keyword>
<gene>
    <name evidence="2" type="ORF">P280DRAFT_285324</name>
</gene>
<sequence length="180" mass="19756">MARQEGLWHGPDAASSDSTTCRQSGKCDDEVWQLRWPLCPCLRATSDRPPPSKSFNSPLHSGGAADLPPAVQRGALLLLLRLFRYLNTGTHAVDVIMYICMYDLLTDGHVTSSPTACTGRTGTTPHVHIPSIYHRRPHGSSAVISGYCRCRSKPIVKGLAYVSSPSFAAALPYRFTRVMW</sequence>